<evidence type="ECO:0000313" key="1">
    <source>
        <dbReference type="EMBL" id="GLY66647.1"/>
    </source>
</evidence>
<dbReference type="AlphaFoldDB" id="A0A9W6R2V7"/>
<dbReference type="Pfam" id="PF21274">
    <property type="entry name" value="Rng_hyd_C"/>
    <property type="match status" value="1"/>
</dbReference>
<dbReference type="Gene3D" id="3.40.30.120">
    <property type="match status" value="1"/>
</dbReference>
<dbReference type="EMBL" id="BSTI01000006">
    <property type="protein sequence ID" value="GLY66647.1"/>
    <property type="molecule type" value="Genomic_DNA"/>
</dbReference>
<protein>
    <submittedName>
        <fullName evidence="1">Uncharacterized protein</fullName>
    </submittedName>
</protein>
<dbReference type="Proteomes" id="UP001165136">
    <property type="component" value="Unassembled WGS sequence"/>
</dbReference>
<gene>
    <name evidence="1" type="ORF">Atai01_32660</name>
</gene>
<organism evidence="1 2">
    <name type="scientific">Amycolatopsis taiwanensis</name>
    <dbReference type="NCBI Taxonomy" id="342230"/>
    <lineage>
        <taxon>Bacteria</taxon>
        <taxon>Bacillati</taxon>
        <taxon>Actinomycetota</taxon>
        <taxon>Actinomycetes</taxon>
        <taxon>Pseudonocardiales</taxon>
        <taxon>Pseudonocardiaceae</taxon>
        <taxon>Amycolatopsis</taxon>
    </lineage>
</organism>
<keyword evidence="2" id="KW-1185">Reference proteome</keyword>
<reference evidence="1" key="1">
    <citation type="submission" date="2023-03" db="EMBL/GenBank/DDBJ databases">
        <title>Amycolatopsis taiwanensis NBRC 103393.</title>
        <authorList>
            <person name="Ichikawa N."/>
            <person name="Sato H."/>
            <person name="Tonouchi N."/>
        </authorList>
    </citation>
    <scope>NUCLEOTIDE SEQUENCE</scope>
    <source>
        <strain evidence="1">NBRC 103393</strain>
    </source>
</reference>
<accession>A0A9W6R2V7</accession>
<name>A0A9W6R2V7_9PSEU</name>
<proteinExistence type="predicted"/>
<comment type="caution">
    <text evidence="1">The sequence shown here is derived from an EMBL/GenBank/DDBJ whole genome shotgun (WGS) entry which is preliminary data.</text>
</comment>
<sequence>MLRKHYLKALDRRKPRKRPGLRAPHVWLDRAGTKVSTFDLFTGAFTVLVAPDGGDWAAWAWLG</sequence>
<evidence type="ECO:0000313" key="2">
    <source>
        <dbReference type="Proteomes" id="UP001165136"/>
    </source>
</evidence>